<keyword evidence="2" id="KW-1185">Reference proteome</keyword>
<accession>A0A8S1NYR1</accession>
<gene>
    <name evidence="1" type="ORF">PSON_ATCC_30995.1.T0660262</name>
</gene>
<protein>
    <submittedName>
        <fullName evidence="1">Uncharacterized protein</fullName>
    </submittedName>
</protein>
<dbReference type="AlphaFoldDB" id="A0A8S1NYR1"/>
<comment type="caution">
    <text evidence="1">The sequence shown here is derived from an EMBL/GenBank/DDBJ whole genome shotgun (WGS) entry which is preliminary data.</text>
</comment>
<proteinExistence type="predicted"/>
<organism evidence="1 2">
    <name type="scientific">Paramecium sonneborni</name>
    <dbReference type="NCBI Taxonomy" id="65129"/>
    <lineage>
        <taxon>Eukaryota</taxon>
        <taxon>Sar</taxon>
        <taxon>Alveolata</taxon>
        <taxon>Ciliophora</taxon>
        <taxon>Intramacronucleata</taxon>
        <taxon>Oligohymenophorea</taxon>
        <taxon>Peniculida</taxon>
        <taxon>Parameciidae</taxon>
        <taxon>Paramecium</taxon>
    </lineage>
</organism>
<dbReference type="EMBL" id="CAJJDN010000066">
    <property type="protein sequence ID" value="CAD8096609.1"/>
    <property type="molecule type" value="Genomic_DNA"/>
</dbReference>
<dbReference type="Proteomes" id="UP000692954">
    <property type="component" value="Unassembled WGS sequence"/>
</dbReference>
<evidence type="ECO:0000313" key="1">
    <source>
        <dbReference type="EMBL" id="CAD8096609.1"/>
    </source>
</evidence>
<sequence>MILTLGFYFENIFQGTRPRFHKLLRKSINCQKYQIEQIRNKYYNFVQEKDNTKDNDVLNEREILRQQRVHNDFNI</sequence>
<name>A0A8S1NYR1_9CILI</name>
<reference evidence="1" key="1">
    <citation type="submission" date="2021-01" db="EMBL/GenBank/DDBJ databases">
        <authorList>
            <consortium name="Genoscope - CEA"/>
            <person name="William W."/>
        </authorList>
    </citation>
    <scope>NUCLEOTIDE SEQUENCE</scope>
</reference>
<evidence type="ECO:0000313" key="2">
    <source>
        <dbReference type="Proteomes" id="UP000692954"/>
    </source>
</evidence>